<dbReference type="EMBL" id="LN515532">
    <property type="protein sequence ID" value="CEA16454.1"/>
    <property type="molecule type" value="Genomic_DNA"/>
</dbReference>
<proteinExistence type="inferred from homology"/>
<organism evidence="5 6">
    <name type="scientific">Fermentimonas caenicola</name>
    <dbReference type="NCBI Taxonomy" id="1562970"/>
    <lineage>
        <taxon>Bacteria</taxon>
        <taxon>Pseudomonadati</taxon>
        <taxon>Bacteroidota</taxon>
        <taxon>Bacteroidia</taxon>
        <taxon>Bacteroidales</taxon>
        <taxon>Dysgonomonadaceae</taxon>
        <taxon>Fermentimonas</taxon>
    </lineage>
</organism>
<dbReference type="GO" id="GO:0005886">
    <property type="term" value="C:plasma membrane"/>
    <property type="evidence" value="ECO:0007669"/>
    <property type="project" value="UniProtKB-ARBA"/>
</dbReference>
<dbReference type="SMART" id="SM00244">
    <property type="entry name" value="PHB"/>
    <property type="match status" value="1"/>
</dbReference>
<feature type="domain" description="Band 7" evidence="4">
    <location>
        <begin position="20"/>
        <end position="200"/>
    </location>
</feature>
<dbReference type="FunFam" id="3.30.479.30:FF:000004">
    <property type="entry name" value="Putative membrane protease family, stomatin"/>
    <property type="match status" value="1"/>
</dbReference>
<evidence type="ECO:0000256" key="2">
    <source>
        <dbReference type="ARBA" id="ARBA00008164"/>
    </source>
</evidence>
<dbReference type="Pfam" id="PF01145">
    <property type="entry name" value="Band_7"/>
    <property type="match status" value="1"/>
</dbReference>
<dbReference type="Proteomes" id="UP000032417">
    <property type="component" value="Chromosome 1"/>
</dbReference>
<sequence>MGITIILALIALFVIVFAIMGFKIVQQSETMVIERLGKYSRTLTSGINIIWPIIDRPREIMWRYIREGLDGKNIILKTLVTKIDLRETVYDFPKQNVITKDNVVTEINAILYFQIIDPVKAIYEIANLPDAIEKLTQTTLRNVIGEMDLDQTLTSRDTINSKLRAVLDEATHKWGVKVNRVELQDINPPHDIRDAMEKQMRAERDKRAKILEAEGTKAQLSLEAEGHKVAEINQAEGEKQAQILRAEGEAQARLKVAEAEAEAIKKITQAISTTKSDPVNYMVAIRYIDTLKDMVSGKDNKTIYIPYEATGVLSSIGGIKELFNMTDKK</sequence>
<dbReference type="KEGG" id="pbt:ING2E5B_1708"/>
<dbReference type="Gene3D" id="3.30.479.30">
    <property type="entry name" value="Band 7 domain"/>
    <property type="match status" value="1"/>
</dbReference>
<dbReference type="PATRIC" id="fig|1562970.3.peg.1696"/>
<dbReference type="PANTHER" id="PTHR43327">
    <property type="entry name" value="STOMATIN-LIKE PROTEIN 2, MITOCHONDRIAL"/>
    <property type="match status" value="1"/>
</dbReference>
<dbReference type="AlphaFoldDB" id="A0A098C0K0"/>
<protein>
    <recommendedName>
        <fullName evidence="3">Protein QmcA</fullName>
    </recommendedName>
</protein>
<reference evidence="5 6" key="1">
    <citation type="submission" date="2014-08" db="EMBL/GenBank/DDBJ databases">
        <authorList>
            <person name="Wibberg D."/>
        </authorList>
    </citation>
    <scope>NUCLEOTIDE SEQUENCE [LARGE SCALE GENOMIC DNA]</scope>
    <source>
        <strain evidence="6">ING2-E5B</strain>
    </source>
</reference>
<dbReference type="STRING" id="1562970.ING2E5B_1708"/>
<gene>
    <name evidence="5" type="ORF">ING2E5B_1708</name>
</gene>
<dbReference type="PROSITE" id="PS01270">
    <property type="entry name" value="BAND_7"/>
    <property type="match status" value="1"/>
</dbReference>
<evidence type="ECO:0000313" key="6">
    <source>
        <dbReference type="Proteomes" id="UP000032417"/>
    </source>
</evidence>
<dbReference type="InterPro" id="IPR050710">
    <property type="entry name" value="Band7/mec-2_domain"/>
</dbReference>
<evidence type="ECO:0000313" key="5">
    <source>
        <dbReference type="EMBL" id="CEA16454.1"/>
    </source>
</evidence>
<dbReference type="InterPro" id="IPR018080">
    <property type="entry name" value="Band_7/stomatin-like_CS"/>
</dbReference>
<comment type="subcellular location">
    <subcellularLocation>
        <location evidence="1">Membrane</location>
        <topology evidence="1">Single-pass membrane protein</topology>
    </subcellularLocation>
</comment>
<evidence type="ECO:0000256" key="3">
    <source>
        <dbReference type="ARBA" id="ARBA00017055"/>
    </source>
</evidence>
<dbReference type="GO" id="GO:0098552">
    <property type="term" value="C:side of membrane"/>
    <property type="evidence" value="ECO:0007669"/>
    <property type="project" value="UniProtKB-ARBA"/>
</dbReference>
<dbReference type="CDD" id="cd08829">
    <property type="entry name" value="SPFH_paraslipin"/>
    <property type="match status" value="1"/>
</dbReference>
<accession>A0A098C0K0</accession>
<dbReference type="InterPro" id="IPR001107">
    <property type="entry name" value="Band_7"/>
</dbReference>
<dbReference type="PANTHER" id="PTHR43327:SF10">
    <property type="entry name" value="STOMATIN-LIKE PROTEIN 2, MITOCHONDRIAL"/>
    <property type="match status" value="1"/>
</dbReference>
<comment type="similarity">
    <text evidence="2">Belongs to the band 7/mec-2 family.</text>
</comment>
<keyword evidence="6" id="KW-1185">Reference proteome</keyword>
<dbReference type="OrthoDB" id="9809197at2"/>
<evidence type="ECO:0000259" key="4">
    <source>
        <dbReference type="SMART" id="SM00244"/>
    </source>
</evidence>
<evidence type="ECO:0000256" key="1">
    <source>
        <dbReference type="ARBA" id="ARBA00004167"/>
    </source>
</evidence>
<dbReference type="HOGENOM" id="CLU_024949_2_2_10"/>
<dbReference type="SUPFAM" id="SSF117892">
    <property type="entry name" value="Band 7/SPFH domain"/>
    <property type="match status" value="1"/>
</dbReference>
<dbReference type="InterPro" id="IPR036013">
    <property type="entry name" value="Band_7/SPFH_dom_sf"/>
</dbReference>
<name>A0A098C0K0_9BACT</name>